<organism evidence="1">
    <name type="scientific">Anguilla anguilla</name>
    <name type="common">European freshwater eel</name>
    <name type="synonym">Muraena anguilla</name>
    <dbReference type="NCBI Taxonomy" id="7936"/>
    <lineage>
        <taxon>Eukaryota</taxon>
        <taxon>Metazoa</taxon>
        <taxon>Chordata</taxon>
        <taxon>Craniata</taxon>
        <taxon>Vertebrata</taxon>
        <taxon>Euteleostomi</taxon>
        <taxon>Actinopterygii</taxon>
        <taxon>Neopterygii</taxon>
        <taxon>Teleostei</taxon>
        <taxon>Anguilliformes</taxon>
        <taxon>Anguillidae</taxon>
        <taxon>Anguilla</taxon>
    </lineage>
</organism>
<protein>
    <submittedName>
        <fullName evidence="1">Uncharacterized protein</fullName>
    </submittedName>
</protein>
<reference evidence="1" key="1">
    <citation type="submission" date="2014-11" db="EMBL/GenBank/DDBJ databases">
        <authorList>
            <person name="Amaro Gonzalez C."/>
        </authorList>
    </citation>
    <scope>NUCLEOTIDE SEQUENCE</scope>
</reference>
<sequence length="30" mass="3467">MCKVILCDIFSFTPSRFCCNINNNSKIIQN</sequence>
<accession>A0A0E9PX40</accession>
<evidence type="ECO:0000313" key="1">
    <source>
        <dbReference type="EMBL" id="JAH08428.1"/>
    </source>
</evidence>
<dbReference type="AlphaFoldDB" id="A0A0E9PX40"/>
<dbReference type="EMBL" id="GBXM01100149">
    <property type="protein sequence ID" value="JAH08428.1"/>
    <property type="molecule type" value="Transcribed_RNA"/>
</dbReference>
<name>A0A0E9PX40_ANGAN</name>
<reference evidence="1" key="2">
    <citation type="journal article" date="2015" name="Fish Shellfish Immunol.">
        <title>Early steps in the European eel (Anguilla anguilla)-Vibrio vulnificus interaction in the gills: Role of the RtxA13 toxin.</title>
        <authorList>
            <person name="Callol A."/>
            <person name="Pajuelo D."/>
            <person name="Ebbesson L."/>
            <person name="Teles M."/>
            <person name="MacKenzie S."/>
            <person name="Amaro C."/>
        </authorList>
    </citation>
    <scope>NUCLEOTIDE SEQUENCE</scope>
</reference>
<proteinExistence type="predicted"/>